<dbReference type="PANTHER" id="PTHR43308">
    <property type="entry name" value="OUTER MEMBRANE PROTEIN ALPHA-RELATED"/>
    <property type="match status" value="1"/>
</dbReference>
<proteinExistence type="predicted"/>
<feature type="domain" description="SLH" evidence="2">
    <location>
        <begin position="165"/>
        <end position="229"/>
    </location>
</feature>
<dbReference type="InterPro" id="IPR001119">
    <property type="entry name" value="SLH_dom"/>
</dbReference>
<dbReference type="Proteomes" id="UP001442494">
    <property type="component" value="Unassembled WGS sequence"/>
</dbReference>
<keyword evidence="1" id="KW-0732">Signal</keyword>
<organism evidence="3 4">
    <name type="scientific">Funiculus sociatus GB2-A5</name>
    <dbReference type="NCBI Taxonomy" id="2933946"/>
    <lineage>
        <taxon>Bacteria</taxon>
        <taxon>Bacillati</taxon>
        <taxon>Cyanobacteriota</taxon>
        <taxon>Cyanophyceae</taxon>
        <taxon>Coleofasciculales</taxon>
        <taxon>Coleofasciculaceae</taxon>
        <taxon>Funiculus</taxon>
    </lineage>
</organism>
<feature type="chain" id="PRO_5046670669" evidence="1">
    <location>
        <begin position="26"/>
        <end position="421"/>
    </location>
</feature>
<reference evidence="3 4" key="1">
    <citation type="submission" date="2022-04" db="EMBL/GenBank/DDBJ databases">
        <title>Positive selection, recombination, and allopatry shape intraspecific diversity of widespread and dominant cyanobacteria.</title>
        <authorList>
            <person name="Wei J."/>
            <person name="Shu W."/>
            <person name="Hu C."/>
        </authorList>
    </citation>
    <scope>NUCLEOTIDE SEQUENCE [LARGE SCALE GENOMIC DNA]</scope>
    <source>
        <strain evidence="3 4">GB2-A5</strain>
    </source>
</reference>
<sequence length="421" mass="44516">MSNFKRIQSGTALLMLLGMTSGTVAPMVQTMMTPAPAVAQTTVSFSDVSSNYWARDFIVELARRDVIAGFPDGTFRPNDPVTRAQFAAMVRKAFDKANIRNPVNFSDVASNYWAYNAIREAYAMGFLSGYPGNVFRPGQNIPREQVLVSLANGLNYSTSNVASSLQLYNDASSISSYARNSIAAATEKSIVVNYPTVSALNPTRNATRAEVAAFIYQALVSAGQVAAINSPYIVALNGTPDTPPVNTTLAIPSGTTIPVRYDKEKILVTPDERAPLTLTVAANITTAEGTVLIPAGSQIVGELQPAPNRGGTRFVAQQLILPNNQRLPINAISQAITKTEDVTKGASLSNIIKDAALGAAAAAAVSAVTGDKAIATEEVLGGVGIGGLIGLFLGRDKVSLIAIDPDTDLNLRLREDLVIRQ</sequence>
<dbReference type="Gene3D" id="2.40.128.260">
    <property type="entry name" value="Type IV secretion system, VirB10/TraB/TrbI"/>
    <property type="match status" value="1"/>
</dbReference>
<feature type="domain" description="SLH" evidence="2">
    <location>
        <begin position="41"/>
        <end position="104"/>
    </location>
</feature>
<accession>A0ABV0JJW0</accession>
<dbReference type="PANTHER" id="PTHR43308:SF5">
    <property type="entry name" value="S-LAYER PROTEIN _ PEPTIDOGLYCAN ENDO-BETA-N-ACETYLGLUCOSAMINIDASE"/>
    <property type="match status" value="1"/>
</dbReference>
<dbReference type="InterPro" id="IPR051465">
    <property type="entry name" value="Cell_Envelope_Struct_Comp"/>
</dbReference>
<dbReference type="RefSeq" id="WP_190422571.1">
    <property type="nucleotide sequence ID" value="NZ_JAMPKK010000006.1"/>
</dbReference>
<evidence type="ECO:0000259" key="2">
    <source>
        <dbReference type="PROSITE" id="PS51272"/>
    </source>
</evidence>
<dbReference type="InterPro" id="IPR042217">
    <property type="entry name" value="T4SS_VirB10/TrbI"/>
</dbReference>
<gene>
    <name evidence="3" type="ORF">NDI37_04465</name>
</gene>
<name>A0ABV0JJW0_9CYAN</name>
<keyword evidence="4" id="KW-1185">Reference proteome</keyword>
<evidence type="ECO:0000256" key="1">
    <source>
        <dbReference type="SAM" id="SignalP"/>
    </source>
</evidence>
<dbReference type="EMBL" id="JAMPKK010000006">
    <property type="protein sequence ID" value="MEP0863718.1"/>
    <property type="molecule type" value="Genomic_DNA"/>
</dbReference>
<comment type="caution">
    <text evidence="3">The sequence shown here is derived from an EMBL/GenBank/DDBJ whole genome shotgun (WGS) entry which is preliminary data.</text>
</comment>
<dbReference type="Pfam" id="PF00395">
    <property type="entry name" value="SLH"/>
    <property type="match status" value="3"/>
</dbReference>
<evidence type="ECO:0000313" key="4">
    <source>
        <dbReference type="Proteomes" id="UP001442494"/>
    </source>
</evidence>
<evidence type="ECO:0000313" key="3">
    <source>
        <dbReference type="EMBL" id="MEP0863718.1"/>
    </source>
</evidence>
<feature type="signal peptide" evidence="1">
    <location>
        <begin position="1"/>
        <end position="25"/>
    </location>
</feature>
<protein>
    <submittedName>
        <fullName evidence="3">S-layer homology domain-containing protein</fullName>
    </submittedName>
</protein>
<feature type="domain" description="SLH" evidence="2">
    <location>
        <begin position="105"/>
        <end position="164"/>
    </location>
</feature>
<dbReference type="PROSITE" id="PS51272">
    <property type="entry name" value="SLH"/>
    <property type="match status" value="3"/>
</dbReference>